<name>A0A417ZJX3_9LACO</name>
<dbReference type="SUPFAM" id="SSF64182">
    <property type="entry name" value="DHH phosphoesterases"/>
    <property type="match status" value="1"/>
</dbReference>
<keyword evidence="6" id="KW-0378">Hydrolase</keyword>
<dbReference type="EMBL" id="QOCR01000001">
    <property type="protein sequence ID" value="RHW52270.1"/>
    <property type="molecule type" value="Genomic_DNA"/>
</dbReference>
<dbReference type="Pfam" id="PF24898">
    <property type="entry name" value="GGDEF_GdpP"/>
    <property type="match status" value="1"/>
</dbReference>
<feature type="transmembrane region" description="Helical" evidence="8">
    <location>
        <begin position="20"/>
        <end position="39"/>
    </location>
</feature>
<dbReference type="InterPro" id="IPR003156">
    <property type="entry name" value="DHHA1_dom"/>
</dbReference>
<comment type="function">
    <text evidence="6">Has phosphodiesterase (PDE) activity against cyclic-di-AMP (c-di-AMP).</text>
</comment>
<dbReference type="RefSeq" id="WP_118900147.1">
    <property type="nucleotide sequence ID" value="NZ_QOCR01000001.1"/>
</dbReference>
<evidence type="ECO:0000256" key="5">
    <source>
        <dbReference type="ARBA" id="ARBA00023136"/>
    </source>
</evidence>
<feature type="binding site" evidence="7">
    <location>
        <position position="515"/>
    </location>
    <ligand>
        <name>Mn(2+)</name>
        <dbReference type="ChEBI" id="CHEBI:29035"/>
        <label>2</label>
    </ligand>
</feature>
<dbReference type="GO" id="GO:0106409">
    <property type="term" value="F:cyclic-di-AMP phosphodiesterase activity"/>
    <property type="evidence" value="ECO:0007669"/>
    <property type="project" value="RHEA"/>
</dbReference>
<feature type="binding site" evidence="7">
    <location>
        <position position="363"/>
    </location>
    <ligand>
        <name>Mn(2+)</name>
        <dbReference type="ChEBI" id="CHEBI:29035"/>
        <label>1</label>
    </ligand>
</feature>
<feature type="transmembrane region" description="Helical" evidence="8">
    <location>
        <begin position="45"/>
        <end position="66"/>
    </location>
</feature>
<dbReference type="SMART" id="SM00267">
    <property type="entry name" value="GGDEF"/>
    <property type="match status" value="1"/>
</dbReference>
<dbReference type="InterPro" id="IPR000160">
    <property type="entry name" value="GGDEF_dom"/>
</dbReference>
<keyword evidence="2 6" id="KW-1003">Cell membrane</keyword>
<evidence type="ECO:0000256" key="6">
    <source>
        <dbReference type="PIRNR" id="PIRNR026583"/>
    </source>
</evidence>
<dbReference type="Pfam" id="PF02272">
    <property type="entry name" value="DHHA1"/>
    <property type="match status" value="1"/>
</dbReference>
<dbReference type="EC" id="3.1.4.-" evidence="6"/>
<dbReference type="GO" id="GO:0016787">
    <property type="term" value="F:hydrolase activity"/>
    <property type="evidence" value="ECO:0007669"/>
    <property type="project" value="UniProtKB-UniRule"/>
</dbReference>
<dbReference type="Gene3D" id="3.30.450.20">
    <property type="entry name" value="PAS domain"/>
    <property type="match status" value="1"/>
</dbReference>
<evidence type="ECO:0000256" key="8">
    <source>
        <dbReference type="SAM" id="Phobius"/>
    </source>
</evidence>
<evidence type="ECO:0000256" key="3">
    <source>
        <dbReference type="ARBA" id="ARBA00022692"/>
    </source>
</evidence>
<dbReference type="Gene3D" id="3.90.1640.10">
    <property type="entry name" value="inorganic pyrophosphatase (n-terminal core)"/>
    <property type="match status" value="1"/>
</dbReference>
<keyword evidence="5 6" id="KW-0472">Membrane</keyword>
<proteinExistence type="inferred from homology"/>
<feature type="binding site" evidence="7">
    <location>
        <position position="459"/>
    </location>
    <ligand>
        <name>Mn(2+)</name>
        <dbReference type="ChEBI" id="CHEBI:29035"/>
        <label>2</label>
    </ligand>
</feature>
<evidence type="ECO:0000256" key="4">
    <source>
        <dbReference type="ARBA" id="ARBA00022989"/>
    </source>
</evidence>
<dbReference type="AlphaFoldDB" id="A0A417ZJX3"/>
<dbReference type="InterPro" id="IPR049553">
    <property type="entry name" value="GdpP-like_PAS"/>
</dbReference>
<keyword evidence="7" id="KW-0479">Metal-binding</keyword>
<evidence type="ECO:0000313" key="10">
    <source>
        <dbReference type="EMBL" id="RHW52270.1"/>
    </source>
</evidence>
<keyword evidence="7" id="KW-0464">Manganese</keyword>
<dbReference type="PROSITE" id="PS50887">
    <property type="entry name" value="GGDEF"/>
    <property type="match status" value="1"/>
</dbReference>
<sequence length="679" mass="75731">MDKDKMAKKSLLALNWPLKISLIVILILAISLVIVGFFVNPILAFLEAIILAFILSIGIYAFISLIKQTTKYLDDLSFREDRGEQEALINIPLGMLLYSDNKEHTVQWINPKLQNYFGKKDIIGNPLAKVDSQLEQLIKQDAEHPTNIDLIKIGKSRFKATVQTDLRVIYLLDVTTYENIQKHYEEEKIAIGQIFLDNYDEVTQSMEDRDQSNLTNYVTNQLTDWAKSNSMFIKRVSEDQFIVIAYARSLAAVEQDNFAILDKIRRDTSKQNYPLTLSVGFAYGRSDLGELARDAQKNLDLALGRGGDQVVVKKADEKARFYGGNTNPMEKRTRVRARMISQALRDLFNQTADIYVMGHAQPDMDVLGACLGIHRIAQMNDKKCRIVVDRNNNHTDIERLLKLIDDDADLKADLISPAAAIEQANSNSMLIMVDTSKPSISMSTKLCQKLADHLVVIDHHRRGEEFPPNPLLVYIEPYASSACELITEMVEYQPQTRASLSKLEATAMLAGISVDTRSFTLRSGTRTFDAASYLRSVGADGTLVQNLLKENVDSYIQKSHLIDTITMITSEIALCAGQEDQVYDSVIAAQAADTLLSLNNIEAAFVITKRNDGKIAISARSLGKINVQVIMEEMGGGGHLSNAATQLAETTIADAKQQLIAIVQQKVENKSTKKTNDNS</sequence>
<reference evidence="10 11" key="1">
    <citation type="submission" date="2018-07" db="EMBL/GenBank/DDBJ databases">
        <title>Genome sequences of six Lactobacillus spp. isolated from bumble bee guts.</title>
        <authorList>
            <person name="Motta E.V.S."/>
            <person name="Moran N.A."/>
        </authorList>
    </citation>
    <scope>NUCLEOTIDE SEQUENCE [LARGE SCALE GENOMIC DNA]</scope>
    <source>
        <strain evidence="10 11">BI-1.1</strain>
    </source>
</reference>
<gene>
    <name evidence="10" type="ORF">DS831_02785</name>
</gene>
<feature type="domain" description="GGDEF" evidence="9">
    <location>
        <begin position="187"/>
        <end position="315"/>
    </location>
</feature>
<dbReference type="InterPro" id="IPR001667">
    <property type="entry name" value="DDH_dom"/>
</dbReference>
<dbReference type="PANTHER" id="PTHR47618">
    <property type="entry name" value="BIFUNCTIONAL OLIGORIBONUCLEASE AND PAP PHOSPHATASE NRNA"/>
    <property type="match status" value="1"/>
</dbReference>
<dbReference type="InterPro" id="IPR014528">
    <property type="entry name" value="GdpP/PdeA"/>
</dbReference>
<comment type="catalytic activity">
    <reaction evidence="6">
        <text>3',3'-c-di-AMP + H2O = 5'-O-phosphonoadenylyl-(3'-&gt;5')-adenosine + H(+)</text>
        <dbReference type="Rhea" id="RHEA:54420"/>
        <dbReference type="ChEBI" id="CHEBI:15377"/>
        <dbReference type="ChEBI" id="CHEBI:15378"/>
        <dbReference type="ChEBI" id="CHEBI:71500"/>
        <dbReference type="ChEBI" id="CHEBI:138171"/>
    </reaction>
</comment>
<feature type="binding site" evidence="7">
    <location>
        <position position="365"/>
    </location>
    <ligand>
        <name>Mn(2+)</name>
        <dbReference type="ChEBI" id="CHEBI:29035"/>
        <label>2</label>
    </ligand>
</feature>
<keyword evidence="11" id="KW-1185">Reference proteome</keyword>
<accession>A0A417ZJX3</accession>
<comment type="similarity">
    <text evidence="6">Belongs to the GdpP/PdeA phosphodiesterase family.</text>
</comment>
<protein>
    <recommendedName>
        <fullName evidence="6">Cyclic-di-AMP phosphodiesterase</fullName>
        <ecNumber evidence="6">3.1.4.-</ecNumber>
    </recommendedName>
</protein>
<comment type="cofactor">
    <cofactor evidence="7">
        <name>Mn(2+)</name>
        <dbReference type="ChEBI" id="CHEBI:29035"/>
    </cofactor>
    <text evidence="7">For phosphodiesterase activity, probably binds 2 Mn(2+) per subunit.</text>
</comment>
<evidence type="ECO:0000256" key="1">
    <source>
        <dbReference type="ARBA" id="ARBA00004651"/>
    </source>
</evidence>
<dbReference type="OrthoDB" id="9759476at2"/>
<dbReference type="Pfam" id="PF21370">
    <property type="entry name" value="PAS_GdpP"/>
    <property type="match status" value="1"/>
</dbReference>
<feature type="binding site" evidence="7">
    <location>
        <position position="434"/>
    </location>
    <ligand>
        <name>Mn(2+)</name>
        <dbReference type="ChEBI" id="CHEBI:29035"/>
        <label>2</label>
    </ligand>
</feature>
<keyword evidence="4 8" id="KW-1133">Transmembrane helix</keyword>
<dbReference type="GO" id="GO:0046872">
    <property type="term" value="F:metal ion binding"/>
    <property type="evidence" value="ECO:0007669"/>
    <property type="project" value="UniProtKB-KW"/>
</dbReference>
<dbReference type="GO" id="GO:0003676">
    <property type="term" value="F:nucleic acid binding"/>
    <property type="evidence" value="ECO:0007669"/>
    <property type="project" value="UniProtKB-UniRule"/>
</dbReference>
<evidence type="ECO:0000259" key="9">
    <source>
        <dbReference type="PROSITE" id="PS50887"/>
    </source>
</evidence>
<feature type="binding site" evidence="7">
    <location>
        <position position="434"/>
    </location>
    <ligand>
        <name>Mn(2+)</name>
        <dbReference type="ChEBI" id="CHEBI:29035"/>
        <label>1</label>
    </ligand>
</feature>
<dbReference type="Pfam" id="PF01368">
    <property type="entry name" value="DHH"/>
    <property type="match status" value="1"/>
</dbReference>
<organism evidence="10 11">
    <name type="scientific">Bombilactobacillus bombi</name>
    <dbReference type="NCBI Taxonomy" id="1303590"/>
    <lineage>
        <taxon>Bacteria</taxon>
        <taxon>Bacillati</taxon>
        <taxon>Bacillota</taxon>
        <taxon>Bacilli</taxon>
        <taxon>Lactobacillales</taxon>
        <taxon>Lactobacillaceae</taxon>
        <taxon>Bombilactobacillus</taxon>
    </lineage>
</organism>
<feature type="binding site" evidence="7">
    <location>
        <position position="359"/>
    </location>
    <ligand>
        <name>Mn(2+)</name>
        <dbReference type="ChEBI" id="CHEBI:29035"/>
        <label>1</label>
    </ligand>
</feature>
<dbReference type="InterPro" id="IPR051319">
    <property type="entry name" value="Oligoribo/pAp-PDE_c-di-AMP_PDE"/>
</dbReference>
<dbReference type="FunFam" id="3.90.1640.10:FF:000002">
    <property type="entry name" value="Cyclic-di-AMP phosphodiesterase"/>
    <property type="match status" value="1"/>
</dbReference>
<dbReference type="Gene3D" id="3.10.310.30">
    <property type="match status" value="1"/>
</dbReference>
<dbReference type="PIRSF" id="PIRSF026583">
    <property type="entry name" value="YybT"/>
    <property type="match status" value="1"/>
</dbReference>
<dbReference type="PANTHER" id="PTHR47618:SF2">
    <property type="entry name" value="CYCLIC-DI-AMP PHOSPHODIESTERASE GDPP"/>
    <property type="match status" value="1"/>
</dbReference>
<dbReference type="InterPro" id="IPR038763">
    <property type="entry name" value="DHH_sf"/>
</dbReference>
<comment type="caution">
    <text evidence="10">The sequence shown here is derived from an EMBL/GenBank/DDBJ whole genome shotgun (WGS) entry which is preliminary data.</text>
</comment>
<evidence type="ECO:0000256" key="7">
    <source>
        <dbReference type="PIRSR" id="PIRSR026583-50"/>
    </source>
</evidence>
<comment type="subcellular location">
    <subcellularLocation>
        <location evidence="1">Cell membrane</location>
        <topology evidence="1">Multi-pass membrane protein</topology>
    </subcellularLocation>
</comment>
<dbReference type="GO" id="GO:0005886">
    <property type="term" value="C:plasma membrane"/>
    <property type="evidence" value="ECO:0007669"/>
    <property type="project" value="UniProtKB-SubCell"/>
</dbReference>
<evidence type="ECO:0000256" key="2">
    <source>
        <dbReference type="ARBA" id="ARBA00022475"/>
    </source>
</evidence>
<dbReference type="Proteomes" id="UP000284109">
    <property type="component" value="Unassembled WGS sequence"/>
</dbReference>
<keyword evidence="3 8" id="KW-0812">Transmembrane</keyword>
<evidence type="ECO:0000313" key="11">
    <source>
        <dbReference type="Proteomes" id="UP000284109"/>
    </source>
</evidence>